<dbReference type="InterPro" id="IPR048108">
    <property type="entry name" value="CBO2463_dom"/>
</dbReference>
<keyword evidence="2" id="KW-1185">Reference proteome</keyword>
<dbReference type="STRING" id="520764.AN618_12000"/>
<evidence type="ECO:0000313" key="1">
    <source>
        <dbReference type="EMBL" id="KXG77303.1"/>
    </source>
</evidence>
<dbReference type="NCBIfam" id="NF041553">
    <property type="entry name" value="CBO2463_dom"/>
    <property type="match status" value="1"/>
</dbReference>
<name>A0A140L9S8_9FIRM</name>
<accession>A0A140L9S8</accession>
<comment type="caution">
    <text evidence="1">The sequence shown here is derived from an EMBL/GenBank/DDBJ whole genome shotgun (WGS) entry which is preliminary data.</text>
</comment>
<proteinExistence type="predicted"/>
<dbReference type="InParanoid" id="A0A140L9S8"/>
<organism evidence="1 2">
    <name type="scientific">Fervidicola ferrireducens</name>
    <dbReference type="NCBI Taxonomy" id="520764"/>
    <lineage>
        <taxon>Bacteria</taxon>
        <taxon>Bacillati</taxon>
        <taxon>Bacillota</taxon>
        <taxon>Clostridia</taxon>
        <taxon>Thermosediminibacterales</taxon>
        <taxon>Thermosediminibacteraceae</taxon>
        <taxon>Fervidicola</taxon>
    </lineage>
</organism>
<gene>
    <name evidence="1" type="ORF">AN618_12000</name>
</gene>
<dbReference type="AlphaFoldDB" id="A0A140L9S8"/>
<dbReference type="OrthoDB" id="3233899at2"/>
<sequence>MEINADVRPIKGKIIELTERDVKIEFYGRMGMLRVPLRMLICGKHPEVGDEVELKMSYVILKSNGR</sequence>
<evidence type="ECO:0000313" key="2">
    <source>
        <dbReference type="Proteomes" id="UP000070427"/>
    </source>
</evidence>
<reference evidence="1 2" key="1">
    <citation type="submission" date="2015-12" db="EMBL/GenBank/DDBJ databases">
        <title>Draft genome sequnece of Fervidicola ferrireducens strain Y170.</title>
        <authorList>
            <person name="Patel B.K."/>
        </authorList>
    </citation>
    <scope>NUCLEOTIDE SEQUENCE [LARGE SCALE GENOMIC DNA]</scope>
    <source>
        <strain evidence="1 2">Y170</strain>
    </source>
</reference>
<dbReference type="EMBL" id="LOED01000012">
    <property type="protein sequence ID" value="KXG77303.1"/>
    <property type="molecule type" value="Genomic_DNA"/>
</dbReference>
<protein>
    <submittedName>
        <fullName evidence="1">Uncharacterized protein</fullName>
    </submittedName>
</protein>
<dbReference type="RefSeq" id="WP_066353141.1">
    <property type="nucleotide sequence ID" value="NZ_LOED01000012.1"/>
</dbReference>
<dbReference type="Proteomes" id="UP000070427">
    <property type="component" value="Unassembled WGS sequence"/>
</dbReference>